<dbReference type="SUPFAM" id="SSF90123">
    <property type="entry name" value="ABC transporter transmembrane region"/>
    <property type="match status" value="1"/>
</dbReference>
<feature type="transmembrane region" description="Helical" evidence="5">
    <location>
        <begin position="286"/>
        <end position="307"/>
    </location>
</feature>
<name>A0ABW1SXU5_9ACTN</name>
<accession>A0ABW1SXU5</accession>
<dbReference type="InterPro" id="IPR039421">
    <property type="entry name" value="Type_1_exporter"/>
</dbReference>
<evidence type="ECO:0000313" key="8">
    <source>
        <dbReference type="EMBL" id="MFC6237246.1"/>
    </source>
</evidence>
<feature type="transmembrane region" description="Helical" evidence="5">
    <location>
        <begin position="70"/>
        <end position="90"/>
    </location>
</feature>
<dbReference type="InterPro" id="IPR017871">
    <property type="entry name" value="ABC_transporter-like_CS"/>
</dbReference>
<gene>
    <name evidence="8" type="ORF">ACFQGU_05125</name>
</gene>
<dbReference type="Pfam" id="PF00005">
    <property type="entry name" value="ABC_tran"/>
    <property type="match status" value="1"/>
</dbReference>
<dbReference type="PROSITE" id="PS50929">
    <property type="entry name" value="ABC_TM1F"/>
    <property type="match status" value="1"/>
</dbReference>
<reference evidence="9" key="1">
    <citation type="journal article" date="2019" name="Int. J. Syst. Evol. Microbiol.">
        <title>The Global Catalogue of Microorganisms (GCM) 10K type strain sequencing project: providing services to taxonomists for standard genome sequencing and annotation.</title>
        <authorList>
            <consortium name="The Broad Institute Genomics Platform"/>
            <consortium name="The Broad Institute Genome Sequencing Center for Infectious Disease"/>
            <person name="Wu L."/>
            <person name="Ma J."/>
        </authorList>
    </citation>
    <scope>NUCLEOTIDE SEQUENCE [LARGE SCALE GENOMIC DNA]</scope>
    <source>
        <strain evidence="9">CGMCC 4.7317</strain>
    </source>
</reference>
<feature type="transmembrane region" description="Helical" evidence="5">
    <location>
        <begin position="261"/>
        <end position="280"/>
    </location>
</feature>
<feature type="transmembrane region" description="Helical" evidence="5">
    <location>
        <begin position="147"/>
        <end position="166"/>
    </location>
</feature>
<dbReference type="PANTHER" id="PTHR43394">
    <property type="entry name" value="ATP-DEPENDENT PERMEASE MDL1, MITOCHONDRIAL"/>
    <property type="match status" value="1"/>
</dbReference>
<evidence type="ECO:0000256" key="1">
    <source>
        <dbReference type="ARBA" id="ARBA00004651"/>
    </source>
</evidence>
<dbReference type="InterPro" id="IPR027417">
    <property type="entry name" value="P-loop_NTPase"/>
</dbReference>
<proteinExistence type="predicted"/>
<dbReference type="PROSITE" id="PS00211">
    <property type="entry name" value="ABC_TRANSPORTER_1"/>
    <property type="match status" value="1"/>
</dbReference>
<dbReference type="RefSeq" id="WP_386764380.1">
    <property type="nucleotide sequence ID" value="NZ_JBHSTI010000008.1"/>
</dbReference>
<evidence type="ECO:0000256" key="2">
    <source>
        <dbReference type="ARBA" id="ARBA00022692"/>
    </source>
</evidence>
<dbReference type="Gene3D" id="3.40.50.300">
    <property type="entry name" value="P-loop containing nucleotide triphosphate hydrolases"/>
    <property type="match status" value="1"/>
</dbReference>
<dbReference type="PROSITE" id="PS50893">
    <property type="entry name" value="ABC_TRANSPORTER_2"/>
    <property type="match status" value="1"/>
</dbReference>
<dbReference type="CDD" id="cd07346">
    <property type="entry name" value="ABC_6TM_exporters"/>
    <property type="match status" value="1"/>
</dbReference>
<evidence type="ECO:0000313" key="9">
    <source>
        <dbReference type="Proteomes" id="UP001596138"/>
    </source>
</evidence>
<keyword evidence="2 5" id="KW-0812">Transmembrane</keyword>
<dbReference type="Pfam" id="PF00664">
    <property type="entry name" value="ABC_membrane"/>
    <property type="match status" value="1"/>
</dbReference>
<evidence type="ECO:0000256" key="4">
    <source>
        <dbReference type="ARBA" id="ARBA00023136"/>
    </source>
</evidence>
<dbReference type="EMBL" id="JBHSTI010000008">
    <property type="protein sequence ID" value="MFC6237246.1"/>
    <property type="molecule type" value="Genomic_DNA"/>
</dbReference>
<feature type="domain" description="ABC transporter" evidence="6">
    <location>
        <begin position="324"/>
        <end position="573"/>
    </location>
</feature>
<evidence type="ECO:0000256" key="3">
    <source>
        <dbReference type="ARBA" id="ARBA00022989"/>
    </source>
</evidence>
<dbReference type="InterPro" id="IPR036640">
    <property type="entry name" value="ABC1_TM_sf"/>
</dbReference>
<dbReference type="Proteomes" id="UP001596138">
    <property type="component" value="Unassembled WGS sequence"/>
</dbReference>
<protein>
    <submittedName>
        <fullName evidence="8">ABC transporter transmembrane domain-containing protein</fullName>
    </submittedName>
</protein>
<comment type="caution">
    <text evidence="8">The sequence shown here is derived from an EMBL/GenBank/DDBJ whole genome shotgun (WGS) entry which is preliminary data.</text>
</comment>
<dbReference type="SUPFAM" id="SSF52540">
    <property type="entry name" value="P-loop containing nucleoside triphosphate hydrolases"/>
    <property type="match status" value="1"/>
</dbReference>
<dbReference type="InterPro" id="IPR011527">
    <property type="entry name" value="ABC1_TM_dom"/>
</dbReference>
<organism evidence="8 9">
    <name type="scientific">Longivirga aurantiaca</name>
    <dbReference type="NCBI Taxonomy" id="1837743"/>
    <lineage>
        <taxon>Bacteria</taxon>
        <taxon>Bacillati</taxon>
        <taxon>Actinomycetota</taxon>
        <taxon>Actinomycetes</taxon>
        <taxon>Sporichthyales</taxon>
        <taxon>Sporichthyaceae</taxon>
        <taxon>Longivirga</taxon>
    </lineage>
</organism>
<dbReference type="Gene3D" id="1.20.1560.10">
    <property type="entry name" value="ABC transporter type 1, transmembrane domain"/>
    <property type="match status" value="1"/>
</dbReference>
<feature type="domain" description="ABC transmembrane type-1" evidence="7">
    <location>
        <begin position="35"/>
        <end position="315"/>
    </location>
</feature>
<evidence type="ECO:0000256" key="5">
    <source>
        <dbReference type="SAM" id="Phobius"/>
    </source>
</evidence>
<evidence type="ECO:0000259" key="6">
    <source>
        <dbReference type="PROSITE" id="PS50893"/>
    </source>
</evidence>
<comment type="subcellular location">
    <subcellularLocation>
        <location evidence="1">Cell membrane</location>
        <topology evidence="1">Multi-pass membrane protein</topology>
    </subcellularLocation>
</comment>
<keyword evidence="3 5" id="KW-1133">Transmembrane helix</keyword>
<feature type="transmembrane region" description="Helical" evidence="5">
    <location>
        <begin position="172"/>
        <end position="191"/>
    </location>
</feature>
<sequence>MSMRRLPHPDPGIPDLRSATRYLLWTARGQWRTLALGVVWAVTWFAAQAVVPAALGAGVQAASEGRQSDVLRAAAALALLGAVQAAAGILRHRMAVTNWIAAASRVQQLVVRHTARLGSRITRDVATGEVVAVTSSDVEKIGSGFDVFARFAGAVVAFVGVAIVLFRSSPALGLVVVIGVPILGLSVAPLLKPLERRESDRREKFGLATELASDTVAGLRVLRGIGGEELFVRRFHEASQEVRTSAVQVARVRSTMDALQVALPGFFVVAVTWLSARLVVSGTLEIGELVAFYGWSAFLLIPLRTFVEAAHRWTSAYVGAGRVVHLLRIPVPDETGLPMPAARAAAAVLHDPASGLTVQPGLLTAVVCAEQSVADSIALRLAGLGEGADAVTLDGVPLGELARADIRAAVVTQDKDPVLMSGTLAQLLDLPRSGRVGVQQAVEAASAYDVLDALVDSSPEVSDPMQARVTERGRSLSGGQRQRLALARSLVVDPPVLVLDEPTSAVDAHTEARIAVALREVRAGRTTVVLTSSPLVLDIAEHVVLVLDGEVVAEGRHRELLHSDPRYRAVVTREEVTAP</sequence>
<dbReference type="InterPro" id="IPR003439">
    <property type="entry name" value="ABC_transporter-like_ATP-bd"/>
</dbReference>
<evidence type="ECO:0000259" key="7">
    <source>
        <dbReference type="PROSITE" id="PS50929"/>
    </source>
</evidence>
<keyword evidence="9" id="KW-1185">Reference proteome</keyword>
<feature type="transmembrane region" description="Helical" evidence="5">
    <location>
        <begin position="34"/>
        <end position="58"/>
    </location>
</feature>
<keyword evidence="4 5" id="KW-0472">Membrane</keyword>
<dbReference type="PANTHER" id="PTHR43394:SF1">
    <property type="entry name" value="ATP-BINDING CASSETTE SUB-FAMILY B MEMBER 10, MITOCHONDRIAL"/>
    <property type="match status" value="1"/>
</dbReference>